<evidence type="ECO:0000313" key="3">
    <source>
        <dbReference type="Proteomes" id="UP000450012"/>
    </source>
</evidence>
<dbReference type="AlphaFoldDB" id="A0A7X4GQK6"/>
<keyword evidence="1" id="KW-0812">Transmembrane</keyword>
<dbReference type="EMBL" id="WWCK01000004">
    <property type="protein sequence ID" value="MYM67811.1"/>
    <property type="molecule type" value="Genomic_DNA"/>
</dbReference>
<keyword evidence="3" id="KW-1185">Reference proteome</keyword>
<evidence type="ECO:0000313" key="2">
    <source>
        <dbReference type="EMBL" id="MYM67811.1"/>
    </source>
</evidence>
<sequence>MDWLHHYPQYLTTPELRRAYSPDLIRHILFGALVLSGSISLLNVLFKRRRSLNAVAGVLVLISVAAGG</sequence>
<accession>A0A7X4GQK6</accession>
<dbReference type="Proteomes" id="UP000450012">
    <property type="component" value="Unassembled WGS sequence"/>
</dbReference>
<keyword evidence="1" id="KW-0472">Membrane</keyword>
<protein>
    <submittedName>
        <fullName evidence="2">Uncharacterized protein</fullName>
    </submittedName>
</protein>
<name>A0A7X4GQK6_9BURK</name>
<reference evidence="2 3" key="1">
    <citation type="submission" date="2019-12" db="EMBL/GenBank/DDBJ databases">
        <title>Novel species isolated from a subtropical stream in China.</title>
        <authorList>
            <person name="Lu H."/>
        </authorList>
    </citation>
    <scope>NUCLEOTIDE SEQUENCE [LARGE SCALE GENOMIC DNA]</scope>
    <source>
        <strain evidence="2 3">FT55W</strain>
    </source>
</reference>
<gene>
    <name evidence="2" type="ORF">GTP45_13330</name>
</gene>
<evidence type="ECO:0000256" key="1">
    <source>
        <dbReference type="SAM" id="Phobius"/>
    </source>
</evidence>
<dbReference type="RefSeq" id="WP_161014377.1">
    <property type="nucleotide sequence ID" value="NZ_WWCK01000004.1"/>
</dbReference>
<proteinExistence type="predicted"/>
<organism evidence="2 3">
    <name type="scientific">Duganella rivi</name>
    <dbReference type="NCBI Taxonomy" id="2666083"/>
    <lineage>
        <taxon>Bacteria</taxon>
        <taxon>Pseudomonadati</taxon>
        <taxon>Pseudomonadota</taxon>
        <taxon>Betaproteobacteria</taxon>
        <taxon>Burkholderiales</taxon>
        <taxon>Oxalobacteraceae</taxon>
        <taxon>Telluria group</taxon>
        <taxon>Duganella</taxon>
    </lineage>
</organism>
<keyword evidence="1" id="KW-1133">Transmembrane helix</keyword>
<comment type="caution">
    <text evidence="2">The sequence shown here is derived from an EMBL/GenBank/DDBJ whole genome shotgun (WGS) entry which is preliminary data.</text>
</comment>
<feature type="transmembrane region" description="Helical" evidence="1">
    <location>
        <begin position="24"/>
        <end position="46"/>
    </location>
</feature>